<keyword evidence="8" id="KW-0472">Membrane</keyword>
<organism evidence="9">
    <name type="scientific">Turicibacter sanguinis</name>
    <dbReference type="NCBI Taxonomy" id="154288"/>
    <lineage>
        <taxon>Bacteria</taxon>
        <taxon>Bacillati</taxon>
        <taxon>Bacillota</taxon>
        <taxon>Erysipelotrichia</taxon>
        <taxon>Erysipelotrichales</taxon>
        <taxon>Turicibacteraceae</taxon>
        <taxon>Turicibacter</taxon>
    </lineage>
</organism>
<reference evidence="9" key="1">
    <citation type="journal article" date="2019" name="Nat. Med.">
        <title>A library of human gut bacterial isolates paired with longitudinal multiomics data enables mechanistic microbiome research.</title>
        <authorList>
            <person name="Poyet M."/>
            <person name="Groussin M."/>
            <person name="Gibbons S.M."/>
            <person name="Avila-Pacheco J."/>
            <person name="Jiang X."/>
            <person name="Kearney S.M."/>
            <person name="Perrotta A.R."/>
            <person name="Berdy B."/>
            <person name="Zhao S."/>
            <person name="Lieberman T.D."/>
            <person name="Swanson P.K."/>
            <person name="Smith M."/>
            <person name="Roesemann S."/>
            <person name="Alexander J.E."/>
            <person name="Rich S.A."/>
            <person name="Livny J."/>
            <person name="Vlamakis H."/>
            <person name="Clish C."/>
            <person name="Bullock K."/>
            <person name="Deik A."/>
            <person name="Scott J."/>
            <person name="Pierce K.A."/>
            <person name="Xavier R.J."/>
            <person name="Alm E.J."/>
        </authorList>
    </citation>
    <scope>NUCLEOTIDE SEQUENCE</scope>
    <source>
        <strain evidence="9">BIOML-A179</strain>
    </source>
</reference>
<gene>
    <name evidence="9" type="ORF">GMA64_12220</name>
</gene>
<keyword evidence="7" id="KW-0029">Amino-acid transport</keyword>
<dbReference type="InterPro" id="IPR017871">
    <property type="entry name" value="ABC_transporter-like_CS"/>
</dbReference>
<dbReference type="GO" id="GO:0005524">
    <property type="term" value="F:ATP binding"/>
    <property type="evidence" value="ECO:0007669"/>
    <property type="project" value="UniProtKB-KW"/>
</dbReference>
<keyword evidence="5 9" id="KW-0067">ATP-binding</keyword>
<dbReference type="Pfam" id="PF00005">
    <property type="entry name" value="ABC_tran"/>
    <property type="match status" value="1"/>
</dbReference>
<dbReference type="SMART" id="SM00930">
    <property type="entry name" value="NIL"/>
    <property type="match status" value="1"/>
</dbReference>
<dbReference type="GO" id="GO:0005886">
    <property type="term" value="C:plasma membrane"/>
    <property type="evidence" value="ECO:0007669"/>
    <property type="project" value="UniProtKB-ARBA"/>
</dbReference>
<dbReference type="SUPFAM" id="SSF55021">
    <property type="entry name" value="ACT-like"/>
    <property type="match status" value="1"/>
</dbReference>
<evidence type="ECO:0000256" key="5">
    <source>
        <dbReference type="ARBA" id="ARBA00022840"/>
    </source>
</evidence>
<dbReference type="InterPro" id="IPR018449">
    <property type="entry name" value="NIL_domain"/>
</dbReference>
<evidence type="ECO:0000256" key="4">
    <source>
        <dbReference type="ARBA" id="ARBA00022741"/>
    </source>
</evidence>
<dbReference type="InterPro" id="IPR003593">
    <property type="entry name" value="AAA+_ATPase"/>
</dbReference>
<dbReference type="InterPro" id="IPR041701">
    <property type="entry name" value="MetN_ABC"/>
</dbReference>
<dbReference type="GO" id="GO:0006865">
    <property type="term" value="P:amino acid transport"/>
    <property type="evidence" value="ECO:0007669"/>
    <property type="project" value="UniProtKB-KW"/>
</dbReference>
<dbReference type="Pfam" id="PF09383">
    <property type="entry name" value="NIL"/>
    <property type="match status" value="1"/>
</dbReference>
<dbReference type="SUPFAM" id="SSF52540">
    <property type="entry name" value="P-loop containing nucleoside triphosphate hydrolases"/>
    <property type="match status" value="1"/>
</dbReference>
<dbReference type="GO" id="GO:0016887">
    <property type="term" value="F:ATP hydrolysis activity"/>
    <property type="evidence" value="ECO:0007669"/>
    <property type="project" value="InterPro"/>
</dbReference>
<keyword evidence="4" id="KW-0547">Nucleotide-binding</keyword>
<keyword evidence="3" id="KW-1003">Cell membrane</keyword>
<protein>
    <submittedName>
        <fullName evidence="9">ATP-binding cassette domain-containing protein</fullName>
    </submittedName>
</protein>
<evidence type="ECO:0000256" key="1">
    <source>
        <dbReference type="ARBA" id="ARBA00005417"/>
    </source>
</evidence>
<comment type="similarity">
    <text evidence="1">Belongs to the ABC transporter superfamily.</text>
</comment>
<evidence type="ECO:0000313" key="9">
    <source>
        <dbReference type="EMBL" id="MTL95296.1"/>
    </source>
</evidence>
<dbReference type="Gene3D" id="3.30.70.260">
    <property type="match status" value="1"/>
</dbReference>
<dbReference type="PANTHER" id="PTHR43166">
    <property type="entry name" value="AMINO ACID IMPORT ATP-BINDING PROTEIN"/>
    <property type="match status" value="1"/>
</dbReference>
<dbReference type="FunFam" id="3.40.50.300:FF:000056">
    <property type="entry name" value="Cell division ATP-binding protein FtsE"/>
    <property type="match status" value="1"/>
</dbReference>
<dbReference type="RefSeq" id="WP_129821191.1">
    <property type="nucleotide sequence ID" value="NZ_RCYV01000001.1"/>
</dbReference>
<evidence type="ECO:0000256" key="3">
    <source>
        <dbReference type="ARBA" id="ARBA00022475"/>
    </source>
</evidence>
<evidence type="ECO:0000256" key="8">
    <source>
        <dbReference type="ARBA" id="ARBA00023136"/>
    </source>
</evidence>
<name>A0A6G2CQW7_9FIRM</name>
<accession>A0A6G2CQW7</accession>
<dbReference type="InterPro" id="IPR045865">
    <property type="entry name" value="ACT-like_dom_sf"/>
</dbReference>
<evidence type="ECO:0000256" key="6">
    <source>
        <dbReference type="ARBA" id="ARBA00022967"/>
    </source>
</evidence>
<sequence>MIELRQVSKNFESQGQVVKALQNINLRVNRGEIFGIIGYSGAGKSTLIRCLNYLEIPTEGEVLINNLVLGQLNAKQLREARRKIGMIFQHFNLMKSRNVYENIAYPLKGQGLNRDEIKEKVDRLLKLVGLEEKANVYPNQLSGGQKQRVAIARALANDPEVLLCDEATSALDPQTTKSILRLLKEINERLGITMVLITHQMEVVKDICHQVAVMEEGEIVEVGPIVDVFSNPKATITKDFVANVFQDERIFELLESRSSFEELTKLEKLVKISFVGQQTGKAFISNISKLFDIEASILFGSVEMIQKTPIGHLIVSLHGDEKLMSQALQYLNDNQIKVEVLSDGRVL</sequence>
<dbReference type="PROSITE" id="PS50893">
    <property type="entry name" value="ABC_TRANSPORTER_2"/>
    <property type="match status" value="1"/>
</dbReference>
<dbReference type="InterPro" id="IPR027417">
    <property type="entry name" value="P-loop_NTPase"/>
</dbReference>
<dbReference type="PROSITE" id="PS00211">
    <property type="entry name" value="ABC_TRANSPORTER_1"/>
    <property type="match status" value="1"/>
</dbReference>
<keyword evidence="6" id="KW-1278">Translocase</keyword>
<dbReference type="EMBL" id="WMQV01000038">
    <property type="protein sequence ID" value="MTL95296.1"/>
    <property type="molecule type" value="Genomic_DNA"/>
</dbReference>
<dbReference type="AlphaFoldDB" id="A0A6G2CQW7"/>
<evidence type="ECO:0000256" key="2">
    <source>
        <dbReference type="ARBA" id="ARBA00022448"/>
    </source>
</evidence>
<dbReference type="InterPro" id="IPR003439">
    <property type="entry name" value="ABC_transporter-like_ATP-bd"/>
</dbReference>
<proteinExistence type="inferred from homology"/>
<keyword evidence="2" id="KW-0813">Transport</keyword>
<dbReference type="Gene3D" id="3.40.50.300">
    <property type="entry name" value="P-loop containing nucleotide triphosphate hydrolases"/>
    <property type="match status" value="1"/>
</dbReference>
<dbReference type="PANTHER" id="PTHR43166:SF30">
    <property type="entry name" value="METHIONINE IMPORT ATP-BINDING PROTEIN METN"/>
    <property type="match status" value="1"/>
</dbReference>
<evidence type="ECO:0000256" key="7">
    <source>
        <dbReference type="ARBA" id="ARBA00022970"/>
    </source>
</evidence>
<dbReference type="SMART" id="SM00382">
    <property type="entry name" value="AAA"/>
    <property type="match status" value="1"/>
</dbReference>
<dbReference type="InterPro" id="IPR050086">
    <property type="entry name" value="MetN_ABC_transporter-like"/>
</dbReference>
<comment type="caution">
    <text evidence="9">The sequence shown here is derived from an EMBL/GenBank/DDBJ whole genome shotgun (WGS) entry which is preliminary data.</text>
</comment>
<dbReference type="CDD" id="cd03258">
    <property type="entry name" value="ABC_MetN_methionine_transporter"/>
    <property type="match status" value="1"/>
</dbReference>